<evidence type="ECO:0000256" key="1">
    <source>
        <dbReference type="SAM" id="MobiDB-lite"/>
    </source>
</evidence>
<feature type="compositionally biased region" description="Polar residues" evidence="1">
    <location>
        <begin position="22"/>
        <end position="33"/>
    </location>
</feature>
<evidence type="ECO:0000313" key="2">
    <source>
        <dbReference type="EMBL" id="UYA98840.1"/>
    </source>
</evidence>
<gene>
    <name evidence="2" type="ORF">IVIADoCa7_14</name>
</gene>
<reference evidence="2" key="1">
    <citation type="submission" date="2022-07" db="EMBL/GenBank/DDBJ databases">
        <title>Comparative analysis of new lytic phages for the biological control of phytopathogenic Xanthomonas spp.</title>
        <authorList>
            <person name="Domingo-Calap M.L."/>
            <person name="Bernabeu-Gimeno M."/>
            <person name="Aure C.M."/>
            <person name="Marco-Noales E."/>
            <person name="Domingo-Calap P."/>
        </authorList>
    </citation>
    <scope>NUCLEOTIDE SEQUENCE</scope>
</reference>
<sequence length="97" mass="11013">MRTGRQQVSESLTTRVHHRAMGTSSRSYTMKNNSKWDRSMSKATSSRSYTMKNNSKWDRSMSKATGKSFPNLRAPHVHPPKVLDAALGAYIKAELRK</sequence>
<name>A0A9X9JPW9_9CAUD</name>
<dbReference type="EMBL" id="ON932081">
    <property type="protein sequence ID" value="UYA98840.1"/>
    <property type="molecule type" value="Genomic_DNA"/>
</dbReference>
<evidence type="ECO:0000313" key="3">
    <source>
        <dbReference type="Proteomes" id="UP001164550"/>
    </source>
</evidence>
<dbReference type="Proteomes" id="UP001164550">
    <property type="component" value="Segment"/>
</dbReference>
<feature type="region of interest" description="Disordered" evidence="1">
    <location>
        <begin position="1"/>
        <end position="78"/>
    </location>
</feature>
<feature type="compositionally biased region" description="Polar residues" evidence="1">
    <location>
        <begin position="1"/>
        <end position="14"/>
    </location>
</feature>
<organism evidence="2 3">
    <name type="scientific">Xanthomonas phage vB_Xar_IVIA-DoCa7</name>
    <dbReference type="NCBI Taxonomy" id="2975534"/>
    <lineage>
        <taxon>Viruses</taxon>
        <taxon>Duplodnaviria</taxon>
        <taxon>Heunggongvirae</taxon>
        <taxon>Uroviricota</taxon>
        <taxon>Caudoviricetes</taxon>
        <taxon>Autographivirales</taxon>
        <taxon>Autonotataviridae</taxon>
        <taxon>Paternavirus</taxon>
        <taxon>Paternavirus doca7</taxon>
    </lineage>
</organism>
<accession>A0A9X9JPW9</accession>
<protein>
    <submittedName>
        <fullName evidence="2">Uncharacterized protein</fullName>
    </submittedName>
</protein>
<feature type="compositionally biased region" description="Polar residues" evidence="1">
    <location>
        <begin position="41"/>
        <end position="54"/>
    </location>
</feature>
<keyword evidence="3" id="KW-1185">Reference proteome</keyword>
<proteinExistence type="predicted"/>